<feature type="domain" description="Phospholipid/glycerol acyltransferase" evidence="4">
    <location>
        <begin position="43"/>
        <end position="164"/>
    </location>
</feature>
<comment type="pathway">
    <text evidence="1">Lipid metabolism.</text>
</comment>
<dbReference type="RefSeq" id="WP_102244513.1">
    <property type="nucleotide sequence ID" value="NZ_CP030035.1"/>
</dbReference>
<sequence length="218" mass="24899">MMKRYLKYTIHFFLFKIVLKNFLRLFVGISFPHSKKFPHYEQCIFVANHNSHLDTAAFLSMVPMKHHLDSHPIAANDYFGKSPWARGFFEFFFNTILIERKGLKNFEKSMDAIHLALSQKKSILLFPEGSRGEPEIMGQFKNGIAYILKTHPHVPFVPIYMQGLGKAMPKGDSVIIPHDSKVIVGQPILIPNVAELSLSQITSIVRQSVLDLENSENT</sequence>
<reference evidence="5 6" key="1">
    <citation type="submission" date="2018-01" db="EMBL/GenBank/DDBJ databases">
        <title>Complete genome sequence of Bacteriovorax stolpii DSM12778.</title>
        <authorList>
            <person name="Tang B."/>
            <person name="Chang J."/>
        </authorList>
    </citation>
    <scope>NUCLEOTIDE SEQUENCE [LARGE SCALE GENOMIC DNA]</scope>
    <source>
        <strain evidence="5 6">DSM 12778</strain>
    </source>
</reference>
<evidence type="ECO:0000256" key="3">
    <source>
        <dbReference type="ARBA" id="ARBA00023315"/>
    </source>
</evidence>
<evidence type="ECO:0000259" key="4">
    <source>
        <dbReference type="SMART" id="SM00563"/>
    </source>
</evidence>
<accession>A0A2K9NUP8</accession>
<dbReference type="AlphaFoldDB" id="A0A2K9NUP8"/>
<dbReference type="GO" id="GO:0003841">
    <property type="term" value="F:1-acylglycerol-3-phosphate O-acyltransferase activity"/>
    <property type="evidence" value="ECO:0007669"/>
    <property type="project" value="TreeGrafter"/>
</dbReference>
<evidence type="ECO:0000313" key="5">
    <source>
        <dbReference type="EMBL" id="AUN99222.1"/>
    </source>
</evidence>
<keyword evidence="6" id="KW-1185">Reference proteome</keyword>
<dbReference type="CDD" id="cd07989">
    <property type="entry name" value="LPLAT_AGPAT-like"/>
    <property type="match status" value="1"/>
</dbReference>
<dbReference type="OrthoDB" id="9812274at2"/>
<organism evidence="5 6">
    <name type="scientific">Bacteriovorax stolpii</name>
    <name type="common">Bdellovibrio stolpii</name>
    <dbReference type="NCBI Taxonomy" id="960"/>
    <lineage>
        <taxon>Bacteria</taxon>
        <taxon>Pseudomonadati</taxon>
        <taxon>Bdellovibrionota</taxon>
        <taxon>Bacteriovoracia</taxon>
        <taxon>Bacteriovoracales</taxon>
        <taxon>Bacteriovoracaceae</taxon>
        <taxon>Bacteriovorax</taxon>
    </lineage>
</organism>
<dbReference type="SUPFAM" id="SSF69593">
    <property type="entry name" value="Glycerol-3-phosphate (1)-acyltransferase"/>
    <property type="match status" value="1"/>
</dbReference>
<evidence type="ECO:0000313" key="6">
    <source>
        <dbReference type="Proteomes" id="UP000235584"/>
    </source>
</evidence>
<protein>
    <submittedName>
        <fullName evidence="5">1-acyl-sn-glycerol-3-phosphate acyltransferase</fullName>
    </submittedName>
</protein>
<dbReference type="KEGG" id="bsto:C0V70_14140"/>
<dbReference type="EMBL" id="CP025704">
    <property type="protein sequence ID" value="AUN99222.1"/>
    <property type="molecule type" value="Genomic_DNA"/>
</dbReference>
<evidence type="ECO:0000256" key="2">
    <source>
        <dbReference type="ARBA" id="ARBA00022679"/>
    </source>
</evidence>
<keyword evidence="3 5" id="KW-0012">Acyltransferase</keyword>
<dbReference type="Pfam" id="PF01553">
    <property type="entry name" value="Acyltransferase"/>
    <property type="match status" value="1"/>
</dbReference>
<dbReference type="GO" id="GO:0006654">
    <property type="term" value="P:phosphatidic acid biosynthetic process"/>
    <property type="evidence" value="ECO:0007669"/>
    <property type="project" value="TreeGrafter"/>
</dbReference>
<evidence type="ECO:0000256" key="1">
    <source>
        <dbReference type="ARBA" id="ARBA00005189"/>
    </source>
</evidence>
<dbReference type="PANTHER" id="PTHR10434">
    <property type="entry name" value="1-ACYL-SN-GLYCEROL-3-PHOSPHATE ACYLTRANSFERASE"/>
    <property type="match status" value="1"/>
</dbReference>
<dbReference type="SMART" id="SM00563">
    <property type="entry name" value="PlsC"/>
    <property type="match status" value="1"/>
</dbReference>
<dbReference type="PANTHER" id="PTHR10434:SF11">
    <property type="entry name" value="1-ACYL-SN-GLYCEROL-3-PHOSPHATE ACYLTRANSFERASE"/>
    <property type="match status" value="1"/>
</dbReference>
<dbReference type="InterPro" id="IPR002123">
    <property type="entry name" value="Plipid/glycerol_acylTrfase"/>
</dbReference>
<name>A0A2K9NUP8_BACTC</name>
<gene>
    <name evidence="5" type="ORF">C0V70_14140</name>
</gene>
<keyword evidence="2 5" id="KW-0808">Transferase</keyword>
<dbReference type="Proteomes" id="UP000235584">
    <property type="component" value="Chromosome"/>
</dbReference>
<proteinExistence type="predicted"/>